<evidence type="ECO:0000256" key="1">
    <source>
        <dbReference type="SAM" id="SignalP"/>
    </source>
</evidence>
<dbReference type="AlphaFoldDB" id="A0A1M6ERZ8"/>
<accession>A0A1M6ERZ8</accession>
<dbReference type="Proteomes" id="UP000184418">
    <property type="component" value="Unassembled WGS sequence"/>
</dbReference>
<dbReference type="InterPro" id="IPR026444">
    <property type="entry name" value="Secre_tail"/>
</dbReference>
<evidence type="ECO:0000259" key="2">
    <source>
        <dbReference type="Pfam" id="PF18962"/>
    </source>
</evidence>
<evidence type="ECO:0000313" key="3">
    <source>
        <dbReference type="EMBL" id="SHI88216.1"/>
    </source>
</evidence>
<name>A0A1M6ERZ8_9BACT</name>
<dbReference type="STRING" id="1121955.SAMN02745146_1791"/>
<dbReference type="Gene3D" id="2.60.40.4070">
    <property type="match status" value="1"/>
</dbReference>
<sequence length="363" mass="37202">MKKIFTLAALGLLSAASMEAQAQITLDGKVSAAEIGTGTGKYQLAGTYTGTHSVANKGLQSVYIATSATKLYIMVVGSSESTDYPGFVVYLNVPGRTGVAAGTQLKGGAAGDSPLKHTPTMDMQTDYGFRATTAPTGDNNVYYSYVDYTNGNTAPVPDTYQGNSQKAGVPIVASATTGPVLGARFSYLSSASVTAAATAGSGLEMELDMAALGLTTGNAINVMAGYVKDGGAFTSDVIPQVVGQTADLGSSPNFSTLPGSQNVTYVVGTGVTATRNEVAQQLNFKVYPNPATAATTVSYKVLSANQEVELSVYNSLGQVVRTLAAEKQAVGTHTYKLPALAAGTYLVKLSVGADVTSSKIVVE</sequence>
<dbReference type="Pfam" id="PF18962">
    <property type="entry name" value="Por_Secre_tail"/>
    <property type="match status" value="1"/>
</dbReference>
<reference evidence="3 4" key="1">
    <citation type="submission" date="2016-11" db="EMBL/GenBank/DDBJ databases">
        <authorList>
            <person name="Jaros S."/>
            <person name="Januszkiewicz K."/>
            <person name="Wedrychowicz H."/>
        </authorList>
    </citation>
    <scope>NUCLEOTIDE SEQUENCE [LARGE SCALE GENOMIC DNA]</scope>
    <source>
        <strain evidence="3 4">DSM 21074</strain>
    </source>
</reference>
<dbReference type="OrthoDB" id="873118at2"/>
<feature type="signal peptide" evidence="1">
    <location>
        <begin position="1"/>
        <end position="22"/>
    </location>
</feature>
<proteinExistence type="predicted"/>
<organism evidence="3 4">
    <name type="scientific">Hymenobacter daecheongensis DSM 21074</name>
    <dbReference type="NCBI Taxonomy" id="1121955"/>
    <lineage>
        <taxon>Bacteria</taxon>
        <taxon>Pseudomonadati</taxon>
        <taxon>Bacteroidota</taxon>
        <taxon>Cytophagia</taxon>
        <taxon>Cytophagales</taxon>
        <taxon>Hymenobacteraceae</taxon>
        <taxon>Hymenobacter</taxon>
    </lineage>
</organism>
<evidence type="ECO:0000313" key="4">
    <source>
        <dbReference type="Proteomes" id="UP000184418"/>
    </source>
</evidence>
<dbReference type="RefSeq" id="WP_073107924.1">
    <property type="nucleotide sequence ID" value="NZ_FQYN01000003.1"/>
</dbReference>
<gene>
    <name evidence="3" type="ORF">SAMN02745146_1791</name>
</gene>
<protein>
    <submittedName>
        <fullName evidence="3">Por secretion system C-terminal sorting domain-containing protein</fullName>
    </submittedName>
</protein>
<feature type="chain" id="PRO_5013200714" evidence="1">
    <location>
        <begin position="23"/>
        <end position="363"/>
    </location>
</feature>
<feature type="domain" description="Secretion system C-terminal sorting" evidence="2">
    <location>
        <begin position="286"/>
        <end position="362"/>
    </location>
</feature>
<keyword evidence="1" id="KW-0732">Signal</keyword>
<dbReference type="NCBIfam" id="TIGR04183">
    <property type="entry name" value="Por_Secre_tail"/>
    <property type="match status" value="1"/>
</dbReference>
<dbReference type="EMBL" id="FQYN01000003">
    <property type="protein sequence ID" value="SHI88216.1"/>
    <property type="molecule type" value="Genomic_DNA"/>
</dbReference>
<keyword evidence="4" id="KW-1185">Reference proteome</keyword>